<dbReference type="eggNOG" id="ENOG502T0PG">
    <property type="taxonomic scope" value="Eukaryota"/>
</dbReference>
<evidence type="ECO:0000313" key="3">
    <source>
        <dbReference type="Proteomes" id="UP000030762"/>
    </source>
</evidence>
<dbReference type="Proteomes" id="UP000030762">
    <property type="component" value="Unassembled WGS sequence"/>
</dbReference>
<dbReference type="RefSeq" id="XP_008618708.1">
    <property type="nucleotide sequence ID" value="XM_008620486.1"/>
</dbReference>
<sequence length="327" mass="36267">MQKRAETAALAACHSTLATRGLVPKDARATFLAGSAELMDHLRKTIAATYAPEENAARVQDWRDRAMVDLRKKTLSSDMRRVYGDVLDLAQTKMRDLLDATSSRAVETLSPVVDHVAFNLRRQCEYLNAAVSLDIERHTDAQSVLFDAKDEEMHALRSEITRVNDRLRALEATHDVGDATLCNELRQRCKDLEVTQSALHGQTRVVETALHAAQRTITRLESELHTLSATFELTKAMYKKETTQLMTSIRQASVPTTTTTMSPTKYEPNSMRTLSFAAPESPTRPKSSSSPRRTMATAARSGTDPPPRGAVTRPYVLCATQHTTNPS</sequence>
<name>T0R6U3_SAPDV</name>
<evidence type="ECO:0000313" key="2">
    <source>
        <dbReference type="EMBL" id="EQC27778.1"/>
    </source>
</evidence>
<dbReference type="InParanoid" id="T0R6U3"/>
<keyword evidence="3" id="KW-1185">Reference proteome</keyword>
<proteinExistence type="predicted"/>
<gene>
    <name evidence="2" type="ORF">SDRG_14362</name>
</gene>
<dbReference type="AlphaFoldDB" id="T0R6U3"/>
<organism evidence="2 3">
    <name type="scientific">Saprolegnia diclina (strain VS20)</name>
    <dbReference type="NCBI Taxonomy" id="1156394"/>
    <lineage>
        <taxon>Eukaryota</taxon>
        <taxon>Sar</taxon>
        <taxon>Stramenopiles</taxon>
        <taxon>Oomycota</taxon>
        <taxon>Saprolegniomycetes</taxon>
        <taxon>Saprolegniales</taxon>
        <taxon>Saprolegniaceae</taxon>
        <taxon>Saprolegnia</taxon>
    </lineage>
</organism>
<dbReference type="OrthoDB" id="69299at2759"/>
<dbReference type="VEuPathDB" id="FungiDB:SDRG_14362"/>
<evidence type="ECO:0000256" key="1">
    <source>
        <dbReference type="SAM" id="MobiDB-lite"/>
    </source>
</evidence>
<accession>T0R6U3</accession>
<feature type="compositionally biased region" description="Low complexity" evidence="1">
    <location>
        <begin position="284"/>
        <end position="294"/>
    </location>
</feature>
<dbReference type="OMA" id="RRQCEYL"/>
<reference evidence="2 3" key="1">
    <citation type="submission" date="2012-04" db="EMBL/GenBank/DDBJ databases">
        <title>The Genome Sequence of Saprolegnia declina VS20.</title>
        <authorList>
            <consortium name="The Broad Institute Genome Sequencing Platform"/>
            <person name="Russ C."/>
            <person name="Nusbaum C."/>
            <person name="Tyler B."/>
            <person name="van West P."/>
            <person name="Dieguez-Uribeondo J."/>
            <person name="de Bruijn I."/>
            <person name="Tripathy S."/>
            <person name="Jiang R."/>
            <person name="Young S.K."/>
            <person name="Zeng Q."/>
            <person name="Gargeya S."/>
            <person name="Fitzgerald M."/>
            <person name="Haas B."/>
            <person name="Abouelleil A."/>
            <person name="Alvarado L."/>
            <person name="Arachchi H.M."/>
            <person name="Berlin A."/>
            <person name="Chapman S.B."/>
            <person name="Goldberg J."/>
            <person name="Griggs A."/>
            <person name="Gujja S."/>
            <person name="Hansen M."/>
            <person name="Howarth C."/>
            <person name="Imamovic A."/>
            <person name="Larimer J."/>
            <person name="McCowen C."/>
            <person name="Montmayeur A."/>
            <person name="Murphy C."/>
            <person name="Neiman D."/>
            <person name="Pearson M."/>
            <person name="Priest M."/>
            <person name="Roberts A."/>
            <person name="Saif S."/>
            <person name="Shea T."/>
            <person name="Sisk P."/>
            <person name="Sykes S."/>
            <person name="Wortman J."/>
            <person name="Nusbaum C."/>
            <person name="Birren B."/>
        </authorList>
    </citation>
    <scope>NUCLEOTIDE SEQUENCE [LARGE SCALE GENOMIC DNA]</scope>
    <source>
        <strain evidence="2 3">VS20</strain>
    </source>
</reference>
<dbReference type="GeneID" id="19955089"/>
<dbReference type="EMBL" id="JH767202">
    <property type="protein sequence ID" value="EQC27778.1"/>
    <property type="molecule type" value="Genomic_DNA"/>
</dbReference>
<protein>
    <submittedName>
        <fullName evidence="2">Uncharacterized protein</fullName>
    </submittedName>
</protein>
<feature type="region of interest" description="Disordered" evidence="1">
    <location>
        <begin position="254"/>
        <end position="314"/>
    </location>
</feature>